<dbReference type="RefSeq" id="YP_008437938.1">
    <property type="nucleotide sequence ID" value="NC_022098.1"/>
</dbReference>
<name>S4VW38_9VIRU</name>
<gene>
    <name evidence="1" type="ORF">psal_cds_827</name>
</gene>
<protein>
    <submittedName>
        <fullName evidence="1">Uncharacterized protein</fullName>
    </submittedName>
</protein>
<evidence type="ECO:0000313" key="1">
    <source>
        <dbReference type="EMBL" id="AGO84864.1"/>
    </source>
</evidence>
<proteinExistence type="predicted"/>
<sequence length="583" mass="63090">MENKRTDAAIWLVDRDAAEGVRQFSWIKQWPPTHYEAADAYADALGLSRRQLDGDDDDSGINREEMYFEALNRAIDSEPRAMVVALGQAFRDRARQRAEAALDRERNAADSSLGGAYTGWPAVADCALSPYEYLIVASPLWQETMATLIAVPRPSRAAEGLAPHVLGRVYNRHYERMANKLPGDLPAPAPGLLQPALQPYALAVPALLEAAADAQSFAQWGGGGYMDDAQKAAEARTREANKSVVTRAFDPIVARLRWLDSRSQLPPEVTPLLVAKPSPYAQYVWLNECQLATALSVALGRNAAVAAAPYIGLLREGYLGRRVPGIVVDHTNEDRAKRQRTSARTRTPATLEAVVRGALARSRAPVPIEALPPALQDTLGFDVWQRTCAARAPRSNATASARNRFAPLVDVTRAWDIPPSQAQLQEPQLLCGDLAREAIQRGMERGAVLAPRATRLGAPFVTSAERRAAEAVCYDTDPARPFERADVATITEAARDALHNVLGYKPKGAYEDTVNAVVRLVSEANSLYGVSDGLDDEANPRDVATQVVLALLALRSGVALELHDLSDAAHACAAVMPTLALAP</sequence>
<organism evidence="1 2">
    <name type="scientific">Pandoravirus salinus</name>
    <dbReference type="NCBI Taxonomy" id="1349410"/>
    <lineage>
        <taxon>Viruses</taxon>
        <taxon>Pandoravirus</taxon>
    </lineage>
</organism>
<reference evidence="1 2" key="1">
    <citation type="journal article" date="2013" name="Science">
        <title>Pandoraviruses: amoeba viruses with genomes up to 2.5 Mb reaching that of parasitic eukaryotes.</title>
        <authorList>
            <person name="Philippe N."/>
            <person name="Legendre M."/>
            <person name="Doutre G."/>
            <person name="Coute Y."/>
            <person name="Poirot O."/>
            <person name="Lescot M."/>
            <person name="Arslan D."/>
            <person name="Seltzer V."/>
            <person name="Bertaux L."/>
            <person name="Bruley C."/>
            <person name="Garin J."/>
            <person name="Claverie J.M."/>
            <person name="Abergel C."/>
        </authorList>
    </citation>
    <scope>NUCLEOTIDE SEQUENCE [LARGE SCALE GENOMIC DNA]</scope>
</reference>
<dbReference type="KEGG" id="vg:16606651"/>
<accession>S4VW38</accession>
<dbReference type="GeneID" id="16606651"/>
<keyword evidence="2" id="KW-1185">Reference proteome</keyword>
<dbReference type="EMBL" id="KC977571">
    <property type="protein sequence ID" value="AGO84864.1"/>
    <property type="molecule type" value="Genomic_DNA"/>
</dbReference>
<evidence type="ECO:0000313" key="2">
    <source>
        <dbReference type="Proteomes" id="UP000204584"/>
    </source>
</evidence>
<dbReference type="Proteomes" id="UP000204584">
    <property type="component" value="Segment"/>
</dbReference>